<comment type="caution">
    <text evidence="1">The sequence shown here is derived from an EMBL/GenBank/DDBJ whole genome shotgun (WGS) entry which is preliminary data.</text>
</comment>
<keyword evidence="2" id="KW-1185">Reference proteome</keyword>
<dbReference type="EMBL" id="JXTB01000034">
    <property type="protein sequence ID" value="PON73367.1"/>
    <property type="molecule type" value="Genomic_DNA"/>
</dbReference>
<gene>
    <name evidence="1" type="ORF">PanWU01x14_058710</name>
</gene>
<evidence type="ECO:0000313" key="1">
    <source>
        <dbReference type="EMBL" id="PON73367.1"/>
    </source>
</evidence>
<name>A0A2P5DJ94_PARAD</name>
<dbReference type="AlphaFoldDB" id="A0A2P5DJ94"/>
<evidence type="ECO:0000313" key="2">
    <source>
        <dbReference type="Proteomes" id="UP000237105"/>
    </source>
</evidence>
<accession>A0A2P5DJ94</accession>
<sequence length="56" mass="5879">FVNRILFVQSRKFRGVAYMAFFVIGRNFEICGGSGGIGPIGSIPEPTTDLVGSAGA</sequence>
<organism evidence="1 2">
    <name type="scientific">Parasponia andersonii</name>
    <name type="common">Sponia andersonii</name>
    <dbReference type="NCBI Taxonomy" id="3476"/>
    <lineage>
        <taxon>Eukaryota</taxon>
        <taxon>Viridiplantae</taxon>
        <taxon>Streptophyta</taxon>
        <taxon>Embryophyta</taxon>
        <taxon>Tracheophyta</taxon>
        <taxon>Spermatophyta</taxon>
        <taxon>Magnoliopsida</taxon>
        <taxon>eudicotyledons</taxon>
        <taxon>Gunneridae</taxon>
        <taxon>Pentapetalae</taxon>
        <taxon>rosids</taxon>
        <taxon>fabids</taxon>
        <taxon>Rosales</taxon>
        <taxon>Cannabaceae</taxon>
        <taxon>Parasponia</taxon>
    </lineage>
</organism>
<protein>
    <submittedName>
        <fullName evidence="1">Uncharacterized protein</fullName>
    </submittedName>
</protein>
<feature type="non-terminal residue" evidence="1">
    <location>
        <position position="1"/>
    </location>
</feature>
<dbReference type="Proteomes" id="UP000237105">
    <property type="component" value="Unassembled WGS sequence"/>
</dbReference>
<proteinExistence type="predicted"/>
<reference evidence="2" key="1">
    <citation type="submission" date="2016-06" db="EMBL/GenBank/DDBJ databases">
        <title>Parallel loss of symbiosis genes in relatives of nitrogen-fixing non-legume Parasponia.</title>
        <authorList>
            <person name="Van Velzen R."/>
            <person name="Holmer R."/>
            <person name="Bu F."/>
            <person name="Rutten L."/>
            <person name="Van Zeijl A."/>
            <person name="Liu W."/>
            <person name="Santuari L."/>
            <person name="Cao Q."/>
            <person name="Sharma T."/>
            <person name="Shen D."/>
            <person name="Roswanjaya Y."/>
            <person name="Wardhani T."/>
            <person name="Kalhor M.S."/>
            <person name="Jansen J."/>
            <person name="Van den Hoogen J."/>
            <person name="Gungor B."/>
            <person name="Hartog M."/>
            <person name="Hontelez J."/>
            <person name="Verver J."/>
            <person name="Yang W.-C."/>
            <person name="Schijlen E."/>
            <person name="Repin R."/>
            <person name="Schilthuizen M."/>
            <person name="Schranz E."/>
            <person name="Heidstra R."/>
            <person name="Miyata K."/>
            <person name="Fedorova E."/>
            <person name="Kohlen W."/>
            <person name="Bisseling T."/>
            <person name="Smit S."/>
            <person name="Geurts R."/>
        </authorList>
    </citation>
    <scope>NUCLEOTIDE SEQUENCE [LARGE SCALE GENOMIC DNA]</scope>
    <source>
        <strain evidence="2">cv. WU1-14</strain>
    </source>
</reference>